<dbReference type="PANTHER" id="PTHR15315">
    <property type="entry name" value="RING FINGER PROTEIN 41, 151"/>
    <property type="match status" value="1"/>
</dbReference>
<evidence type="ECO:0000256" key="4">
    <source>
        <dbReference type="PROSITE-ProRule" id="PRU00175"/>
    </source>
</evidence>
<dbReference type="Pfam" id="PF13639">
    <property type="entry name" value="zf-RING_2"/>
    <property type="match status" value="1"/>
</dbReference>
<evidence type="ECO:0000313" key="6">
    <source>
        <dbReference type="EMBL" id="CAL8111707.1"/>
    </source>
</evidence>
<keyword evidence="3" id="KW-0862">Zinc</keyword>
<dbReference type="PANTHER" id="PTHR15315:SF26">
    <property type="entry name" value="E3 UBIQUITIN-PROTEIN LIGASE NRDP1"/>
    <property type="match status" value="1"/>
</dbReference>
<sequence length="251" mass="29967">MASSLVEKYSSFIKSQLLQLPKNCRLDFLKVEIYNNPDCLYAILEVIVNLESIPLKTQWEKKYYTGLLTFLRKFRRKTRKELRISDVLASIKEYDNYIYEVLTFATHRVAVYYYQNIRNHKKKTGRFYSMYNDDYVCVRNIVLLINEKKAPKPKAKPWHENFHQLIEMHFSCAICFDTLLEGVETQCNHRFCKACLANWKKLNSACPLCRQTLSTTRVDYHVNAFIDDVFKLFPKRIRDERRKRLMTSNIT</sequence>
<evidence type="ECO:0000256" key="2">
    <source>
        <dbReference type="ARBA" id="ARBA00022771"/>
    </source>
</evidence>
<keyword evidence="2 4" id="KW-0863">Zinc-finger</keyword>
<feature type="domain" description="RING-type" evidence="5">
    <location>
        <begin position="172"/>
        <end position="210"/>
    </location>
</feature>
<comment type="caution">
    <text evidence="6">The sequence shown here is derived from an EMBL/GenBank/DDBJ whole genome shotgun (WGS) entry which is preliminary data.</text>
</comment>
<dbReference type="InterPro" id="IPR001841">
    <property type="entry name" value="Znf_RING"/>
</dbReference>
<dbReference type="EMBL" id="CAXLJM020000046">
    <property type="protein sequence ID" value="CAL8111707.1"/>
    <property type="molecule type" value="Genomic_DNA"/>
</dbReference>
<accession>A0ABP1QYG6</accession>
<dbReference type="Proteomes" id="UP001642540">
    <property type="component" value="Unassembled WGS sequence"/>
</dbReference>
<keyword evidence="1" id="KW-0479">Metal-binding</keyword>
<keyword evidence="7" id="KW-1185">Reference proteome</keyword>
<evidence type="ECO:0000313" key="7">
    <source>
        <dbReference type="Proteomes" id="UP001642540"/>
    </source>
</evidence>
<evidence type="ECO:0000256" key="3">
    <source>
        <dbReference type="ARBA" id="ARBA00022833"/>
    </source>
</evidence>
<name>A0ABP1QYG6_9HEXA</name>
<dbReference type="PROSITE" id="PS50089">
    <property type="entry name" value="ZF_RING_2"/>
    <property type="match status" value="1"/>
</dbReference>
<protein>
    <recommendedName>
        <fullName evidence="5">RING-type domain-containing protein</fullName>
    </recommendedName>
</protein>
<gene>
    <name evidence="6" type="ORF">ODALV1_LOCUS15284</name>
</gene>
<dbReference type="InterPro" id="IPR013083">
    <property type="entry name" value="Znf_RING/FYVE/PHD"/>
</dbReference>
<reference evidence="6 7" key="1">
    <citation type="submission" date="2024-08" db="EMBL/GenBank/DDBJ databases">
        <authorList>
            <person name="Cucini C."/>
            <person name="Frati F."/>
        </authorList>
    </citation>
    <scope>NUCLEOTIDE SEQUENCE [LARGE SCALE GENOMIC DNA]</scope>
</reference>
<organism evidence="6 7">
    <name type="scientific">Orchesella dallaii</name>
    <dbReference type="NCBI Taxonomy" id="48710"/>
    <lineage>
        <taxon>Eukaryota</taxon>
        <taxon>Metazoa</taxon>
        <taxon>Ecdysozoa</taxon>
        <taxon>Arthropoda</taxon>
        <taxon>Hexapoda</taxon>
        <taxon>Collembola</taxon>
        <taxon>Entomobryomorpha</taxon>
        <taxon>Entomobryoidea</taxon>
        <taxon>Orchesellidae</taxon>
        <taxon>Orchesellinae</taxon>
        <taxon>Orchesella</taxon>
    </lineage>
</organism>
<evidence type="ECO:0000256" key="1">
    <source>
        <dbReference type="ARBA" id="ARBA00022723"/>
    </source>
</evidence>
<dbReference type="SMART" id="SM00184">
    <property type="entry name" value="RING"/>
    <property type="match status" value="1"/>
</dbReference>
<evidence type="ECO:0000259" key="5">
    <source>
        <dbReference type="PROSITE" id="PS50089"/>
    </source>
</evidence>
<dbReference type="Gene3D" id="3.30.40.10">
    <property type="entry name" value="Zinc/RING finger domain, C3HC4 (zinc finger)"/>
    <property type="match status" value="1"/>
</dbReference>
<dbReference type="SUPFAM" id="SSF57850">
    <property type="entry name" value="RING/U-box"/>
    <property type="match status" value="1"/>
</dbReference>
<dbReference type="PROSITE" id="PS00518">
    <property type="entry name" value="ZF_RING_1"/>
    <property type="match status" value="1"/>
</dbReference>
<proteinExistence type="predicted"/>
<dbReference type="InterPro" id="IPR017907">
    <property type="entry name" value="Znf_RING_CS"/>
</dbReference>